<feature type="region of interest" description="Disordered" evidence="6">
    <location>
        <begin position="327"/>
        <end position="382"/>
    </location>
</feature>
<accession>A0A1Q9EFL4</accession>
<evidence type="ECO:0000256" key="2">
    <source>
        <dbReference type="ARBA" id="ARBA00022692"/>
    </source>
</evidence>
<dbReference type="InterPro" id="IPR011992">
    <property type="entry name" value="EF-hand-dom_pair"/>
</dbReference>
<dbReference type="InterPro" id="IPR005821">
    <property type="entry name" value="Ion_trans_dom"/>
</dbReference>
<feature type="compositionally biased region" description="Basic and acidic residues" evidence="6">
    <location>
        <begin position="327"/>
        <end position="353"/>
    </location>
</feature>
<feature type="transmembrane region" description="Helical" evidence="7">
    <location>
        <begin position="938"/>
        <end position="963"/>
    </location>
</feature>
<feature type="region of interest" description="Disordered" evidence="6">
    <location>
        <begin position="570"/>
        <end position="599"/>
    </location>
</feature>
<evidence type="ECO:0000256" key="4">
    <source>
        <dbReference type="ARBA" id="ARBA00022989"/>
    </source>
</evidence>
<keyword evidence="5 7" id="KW-0472">Membrane</keyword>
<protein>
    <submittedName>
        <fullName evidence="9">Putative voltage-dependent R-type calcium channel subunit alpha-1E</fullName>
    </submittedName>
</protein>
<feature type="transmembrane region" description="Helical" evidence="7">
    <location>
        <begin position="833"/>
        <end position="853"/>
    </location>
</feature>
<keyword evidence="4 7" id="KW-1133">Transmembrane helix</keyword>
<evidence type="ECO:0000313" key="10">
    <source>
        <dbReference type="Proteomes" id="UP000186817"/>
    </source>
</evidence>
<dbReference type="GO" id="GO:0001518">
    <property type="term" value="C:voltage-gated sodium channel complex"/>
    <property type="evidence" value="ECO:0007669"/>
    <property type="project" value="TreeGrafter"/>
</dbReference>
<feature type="compositionally biased region" description="Low complexity" evidence="6">
    <location>
        <begin position="1289"/>
        <end position="1299"/>
    </location>
</feature>
<dbReference type="Gene3D" id="1.20.120.350">
    <property type="entry name" value="Voltage-gated potassium channels. Chain C"/>
    <property type="match status" value="1"/>
</dbReference>
<organism evidence="9 10">
    <name type="scientific">Symbiodinium microadriaticum</name>
    <name type="common">Dinoflagellate</name>
    <name type="synonym">Zooxanthella microadriatica</name>
    <dbReference type="NCBI Taxonomy" id="2951"/>
    <lineage>
        <taxon>Eukaryota</taxon>
        <taxon>Sar</taxon>
        <taxon>Alveolata</taxon>
        <taxon>Dinophyceae</taxon>
        <taxon>Suessiales</taxon>
        <taxon>Symbiodiniaceae</taxon>
        <taxon>Symbiodinium</taxon>
    </lineage>
</organism>
<evidence type="ECO:0000256" key="1">
    <source>
        <dbReference type="ARBA" id="ARBA00004141"/>
    </source>
</evidence>
<feature type="compositionally biased region" description="Basic and acidic residues" evidence="6">
    <location>
        <begin position="1300"/>
        <end position="1314"/>
    </location>
</feature>
<dbReference type="SUPFAM" id="SSF81324">
    <property type="entry name" value="Voltage-gated potassium channels"/>
    <property type="match status" value="1"/>
</dbReference>
<evidence type="ECO:0000313" key="9">
    <source>
        <dbReference type="EMBL" id="OLQ06220.1"/>
    </source>
</evidence>
<dbReference type="InterPro" id="IPR027359">
    <property type="entry name" value="Volt_channel_dom_sf"/>
</dbReference>
<feature type="region of interest" description="Disordered" evidence="6">
    <location>
        <begin position="295"/>
        <end position="315"/>
    </location>
</feature>
<keyword evidence="3" id="KW-0106">Calcium</keyword>
<dbReference type="InterPro" id="IPR043203">
    <property type="entry name" value="VGCC_Ca_Na"/>
</dbReference>
<feature type="region of interest" description="Disordered" evidence="6">
    <location>
        <begin position="631"/>
        <end position="676"/>
    </location>
</feature>
<comment type="caution">
    <text evidence="9">The sequence shown here is derived from an EMBL/GenBank/DDBJ whole genome shotgun (WGS) entry which is preliminary data.</text>
</comment>
<evidence type="ECO:0000259" key="8">
    <source>
        <dbReference type="Pfam" id="PF00520"/>
    </source>
</evidence>
<dbReference type="Gene3D" id="1.10.287.70">
    <property type="match status" value="1"/>
</dbReference>
<keyword evidence="10" id="KW-1185">Reference proteome</keyword>
<name>A0A1Q9EFL4_SYMMI</name>
<reference evidence="9 10" key="1">
    <citation type="submission" date="2016-02" db="EMBL/GenBank/DDBJ databases">
        <title>Genome analysis of coral dinoflagellate symbionts highlights evolutionary adaptations to a symbiotic lifestyle.</title>
        <authorList>
            <person name="Aranda M."/>
            <person name="Li Y."/>
            <person name="Liew Y.J."/>
            <person name="Baumgarten S."/>
            <person name="Simakov O."/>
            <person name="Wilson M."/>
            <person name="Piel J."/>
            <person name="Ashoor H."/>
            <person name="Bougouffa S."/>
            <person name="Bajic V.B."/>
            <person name="Ryu T."/>
            <person name="Ravasi T."/>
            <person name="Bayer T."/>
            <person name="Micklem G."/>
            <person name="Kim H."/>
            <person name="Bhak J."/>
            <person name="Lajeunesse T.C."/>
            <person name="Voolstra C.R."/>
        </authorList>
    </citation>
    <scope>NUCLEOTIDE SEQUENCE [LARGE SCALE GENOMIC DNA]</scope>
    <source>
        <strain evidence="9 10">CCMP2467</strain>
    </source>
</reference>
<dbReference type="GO" id="GO:0005248">
    <property type="term" value="F:voltage-gated sodium channel activity"/>
    <property type="evidence" value="ECO:0007669"/>
    <property type="project" value="TreeGrafter"/>
</dbReference>
<evidence type="ECO:0000256" key="6">
    <source>
        <dbReference type="SAM" id="MobiDB-lite"/>
    </source>
</evidence>
<dbReference type="SUPFAM" id="SSF47473">
    <property type="entry name" value="EF-hand"/>
    <property type="match status" value="1"/>
</dbReference>
<evidence type="ECO:0000256" key="3">
    <source>
        <dbReference type="ARBA" id="ARBA00022837"/>
    </source>
</evidence>
<dbReference type="Gene3D" id="1.10.238.10">
    <property type="entry name" value="EF-hand"/>
    <property type="match status" value="1"/>
</dbReference>
<dbReference type="Proteomes" id="UP000186817">
    <property type="component" value="Unassembled WGS sequence"/>
</dbReference>
<gene>
    <name evidence="9" type="ORF">AK812_SmicGene10552</name>
</gene>
<evidence type="ECO:0000256" key="5">
    <source>
        <dbReference type="ARBA" id="ARBA00023136"/>
    </source>
</evidence>
<dbReference type="PROSITE" id="PS00018">
    <property type="entry name" value="EF_HAND_1"/>
    <property type="match status" value="1"/>
</dbReference>
<dbReference type="InterPro" id="IPR018247">
    <property type="entry name" value="EF_Hand_1_Ca_BS"/>
</dbReference>
<feature type="compositionally biased region" description="Basic and acidic residues" evidence="6">
    <location>
        <begin position="368"/>
        <end position="377"/>
    </location>
</feature>
<proteinExistence type="predicted"/>
<dbReference type="PANTHER" id="PTHR10037">
    <property type="entry name" value="VOLTAGE-GATED CATION CHANNEL CALCIUM AND SODIUM"/>
    <property type="match status" value="1"/>
</dbReference>
<feature type="compositionally biased region" description="Low complexity" evidence="6">
    <location>
        <begin position="354"/>
        <end position="367"/>
    </location>
</feature>
<sequence>MQGQTSEVLLAQDVRDMLYDILDRVKELFFVTLEEVLSDFRGLKVGDMLKQSADDSRAMLLLLLSEYPDAEKISRLGGELLKVKQEMAQHIRDEKQAQEIASSVAFERLQQFTAQIGPELPGLFHTSLYPIAVINGMLQQLLLPALLLTSSHADTSATVLEVPLGADRLSGMGLGPQLTATRHAHATGVASVELTGTQEGFSRGLGLQMRAVESPLGLGPQLDARITPGRPIPSLRGQVQELTTLPWDLLLRAVICLVGLAMVYLAVAHREAEQGRLSGIKSFFGALAKNRIDADDPNVATQESESLNKDLEQSLEEPAFLREKMAKMREEQQQEMEAMRTKLKEAQKARTSERMGSSRSSDSAGTEAAEKSKKTEEVDLAPGAPAARFADMADMVASTQQGFNIQVTKTADIMKELLASDHGSLGPPKVRLGAAQLLSGLPQEDQAMVADLLPPKVVKEITVKAGLFQRVLHLKLVAVSVLEDAASDDAADMKGHGGYFDPNIDIGLSLSSAWVCRLIKKLNSQEVKVLFDELGQRTKKAILQIDIFDYQDPKDLELCAEMIFVDSRGKGDPASPADGMTVPLAPSEPLPGEERPSAPSALPELLRQQHEEVIRRLDFQDEVLRGLTLNRRTSMGSRMSRPKTEGDESQSVPVSPIKPIKTDISPPRNGFTGETVRTAGGRTQMRRTFSMAGSPTHAKKGFEPWYGGHSCIWHMVHHPLFESIFAFVVVTNAVFIGIDVQRSVDHGDPRPTEFRVIQYLYAAIFTVELLLRLAADGLHFFCSEDWAWSWLDLFIVLSSLWEVVVDITGSSDLDAIAGVSGLKSFRIVRLSRILRTAQFVSIFRFVIALRVLITSILHTLKALVWAMTLLVLIVYVFAVLFTQAVSDYRADSNTALLHQDAAQRYFGSLVDSMLTLFMSLAGGVSWEQALAPLREISAIWVICYVGYIAFTYFAVLNVVTAVFCQSAIESAQNDQVTLMQNMLMNKEKHVRKIQELFGRLGATDDGHITLQMFEENINSDSVTTYFEALGLDVWDAWSFFKLLDSDGGGSVDVEEFFMGCLRFRGQAKAMDVGQLIQDQSWMIKNQGKFQSFMEAEMSGLKHNLATLAAKGYGYDNSNGSARTAVPLEPSVKAFVKGLCPGDEANELFLLQTAHRIGQAQALALVAPDKVQKEDRDDMIAKSLKGDRVQTEFSCVSEEYRAQFADSLILEISRKAREEVRFDPTGSNRLLDGHPVRPMWDKPGQTEMDAIEAARQAEQEQEALEAARRAEQEAAAAIAMAMAEKQEALEQAQASAAAADAAREEVQKREEEMRLFKAQSGEGQDEELLAQRIARAQAAAAAEAAMKEKEA</sequence>
<feature type="region of interest" description="Disordered" evidence="6">
    <location>
        <begin position="1289"/>
        <end position="1328"/>
    </location>
</feature>
<comment type="subcellular location">
    <subcellularLocation>
        <location evidence="1">Membrane</location>
        <topology evidence="1">Multi-pass membrane protein</topology>
    </subcellularLocation>
</comment>
<dbReference type="Pfam" id="PF00520">
    <property type="entry name" value="Ion_trans"/>
    <property type="match status" value="1"/>
</dbReference>
<feature type="transmembrane region" description="Helical" evidence="7">
    <location>
        <begin position="862"/>
        <end position="885"/>
    </location>
</feature>
<dbReference type="PANTHER" id="PTHR10037:SF62">
    <property type="entry name" value="SODIUM CHANNEL PROTEIN 60E"/>
    <property type="match status" value="1"/>
</dbReference>
<feature type="transmembrane region" description="Helical" evidence="7">
    <location>
        <begin position="905"/>
        <end position="926"/>
    </location>
</feature>
<evidence type="ECO:0000256" key="7">
    <source>
        <dbReference type="SAM" id="Phobius"/>
    </source>
</evidence>
<feature type="domain" description="Ion transport" evidence="8">
    <location>
        <begin position="718"/>
        <end position="963"/>
    </location>
</feature>
<keyword evidence="2 7" id="KW-0812">Transmembrane</keyword>
<dbReference type="EMBL" id="LSRX01000165">
    <property type="protein sequence ID" value="OLQ06220.1"/>
    <property type="molecule type" value="Genomic_DNA"/>
</dbReference>
<dbReference type="OrthoDB" id="10261556at2759"/>